<organism evidence="2 3">
    <name type="scientific">Dactylosporangium aurantiacum</name>
    <dbReference type="NCBI Taxonomy" id="35754"/>
    <lineage>
        <taxon>Bacteria</taxon>
        <taxon>Bacillati</taxon>
        <taxon>Actinomycetota</taxon>
        <taxon>Actinomycetes</taxon>
        <taxon>Micromonosporales</taxon>
        <taxon>Micromonosporaceae</taxon>
        <taxon>Dactylosporangium</taxon>
    </lineage>
</organism>
<feature type="region of interest" description="Disordered" evidence="1">
    <location>
        <begin position="62"/>
        <end position="91"/>
    </location>
</feature>
<evidence type="ECO:0000313" key="2">
    <source>
        <dbReference type="EMBL" id="UWZ60263.1"/>
    </source>
</evidence>
<sequence>MPAAGAAADAADVADQAGGAGRSDAVELEQAAAAVLDQRGQFLLRRLDLLVDLDQLADQLRRQPATGPPDKVTRPDRGQQCAGLVGGQELC</sequence>
<name>A0A9Q9MI69_9ACTN</name>
<dbReference type="Proteomes" id="UP001058003">
    <property type="component" value="Chromosome"/>
</dbReference>
<dbReference type="KEGG" id="daur:Daura_03990"/>
<keyword evidence="3" id="KW-1185">Reference proteome</keyword>
<evidence type="ECO:0000313" key="3">
    <source>
        <dbReference type="Proteomes" id="UP001058003"/>
    </source>
</evidence>
<dbReference type="AlphaFoldDB" id="A0A9Q9MI69"/>
<feature type="region of interest" description="Disordered" evidence="1">
    <location>
        <begin position="1"/>
        <end position="24"/>
    </location>
</feature>
<gene>
    <name evidence="2" type="ORF">Daura_03990</name>
</gene>
<dbReference type="EMBL" id="CP073767">
    <property type="protein sequence ID" value="UWZ60263.1"/>
    <property type="molecule type" value="Genomic_DNA"/>
</dbReference>
<protein>
    <submittedName>
        <fullName evidence="2">Uncharacterized protein</fullName>
    </submittedName>
</protein>
<reference evidence="2" key="1">
    <citation type="submission" date="2021-04" db="EMBL/GenBank/DDBJ databases">
        <title>Dactylosporangium aurantiacum NRRL B-8018 full assembly.</title>
        <authorList>
            <person name="Hartkoorn R.C."/>
            <person name="Beaudoing E."/>
            <person name="Hot D."/>
        </authorList>
    </citation>
    <scope>NUCLEOTIDE SEQUENCE</scope>
    <source>
        <strain evidence="2">NRRL B-8018</strain>
    </source>
</reference>
<dbReference type="RefSeq" id="WP_033367477.1">
    <property type="nucleotide sequence ID" value="NZ_CP073767.1"/>
</dbReference>
<proteinExistence type="predicted"/>
<feature type="compositionally biased region" description="Low complexity" evidence="1">
    <location>
        <begin position="1"/>
        <end position="17"/>
    </location>
</feature>
<evidence type="ECO:0000256" key="1">
    <source>
        <dbReference type="SAM" id="MobiDB-lite"/>
    </source>
</evidence>
<accession>A0A9Q9MI69</accession>